<dbReference type="AlphaFoldDB" id="A0A364MV32"/>
<keyword evidence="1" id="KW-1133">Transmembrane helix</keyword>
<comment type="caution">
    <text evidence="2">The sequence shown here is derived from an EMBL/GenBank/DDBJ whole genome shotgun (WGS) entry which is preliminary data.</text>
</comment>
<dbReference type="EMBL" id="QGDH01000152">
    <property type="protein sequence ID" value="RAR04588.1"/>
    <property type="molecule type" value="Genomic_DNA"/>
</dbReference>
<keyword evidence="3" id="KW-1185">Reference proteome</keyword>
<sequence length="213" mass="24945">MATPLVDPREHFLVKLRFRIDQATTEYSALVETFDKRMDEYIFIDSISGIVDAWETFKRNDILLFTKCTSSSQTWPRHIDTINRNIKSLDRQCKLLIAKRERFKFKLESFHTISSLSQAHAAVAQGDDLRMLTKVTVQLTSHSPLKYMAFPLLFTIAFFGIDFISPKHPWPIFVSMLLLTALVNYMVASQRSPKRVWKELKEWRLRTRKQSTV</sequence>
<organism evidence="2 3">
    <name type="scientific">Stemphylium lycopersici</name>
    <name type="common">Tomato gray leaf spot disease fungus</name>
    <name type="synonym">Thyrospora lycopersici</name>
    <dbReference type="NCBI Taxonomy" id="183478"/>
    <lineage>
        <taxon>Eukaryota</taxon>
        <taxon>Fungi</taxon>
        <taxon>Dikarya</taxon>
        <taxon>Ascomycota</taxon>
        <taxon>Pezizomycotina</taxon>
        <taxon>Dothideomycetes</taxon>
        <taxon>Pleosporomycetidae</taxon>
        <taxon>Pleosporales</taxon>
        <taxon>Pleosporineae</taxon>
        <taxon>Pleosporaceae</taxon>
        <taxon>Stemphylium</taxon>
    </lineage>
</organism>
<name>A0A364MV32_STELY</name>
<accession>A0A364MV32</accession>
<evidence type="ECO:0000313" key="2">
    <source>
        <dbReference type="EMBL" id="RAR04588.1"/>
    </source>
</evidence>
<feature type="transmembrane region" description="Helical" evidence="1">
    <location>
        <begin position="170"/>
        <end position="188"/>
    </location>
</feature>
<keyword evidence="1" id="KW-0472">Membrane</keyword>
<protein>
    <submittedName>
        <fullName evidence="2">Uncharacterized protein</fullName>
    </submittedName>
</protein>
<evidence type="ECO:0000256" key="1">
    <source>
        <dbReference type="SAM" id="Phobius"/>
    </source>
</evidence>
<evidence type="ECO:0000313" key="3">
    <source>
        <dbReference type="Proteomes" id="UP000249619"/>
    </source>
</evidence>
<feature type="transmembrane region" description="Helical" evidence="1">
    <location>
        <begin position="147"/>
        <end position="164"/>
    </location>
</feature>
<reference evidence="3" key="1">
    <citation type="submission" date="2018-05" db="EMBL/GenBank/DDBJ databases">
        <title>Draft genome sequence of Stemphylium lycopersici strain CIDEFI 213.</title>
        <authorList>
            <person name="Medina R."/>
            <person name="Franco M.E.E."/>
            <person name="Lucentini C.G."/>
            <person name="Saparrat M.C.N."/>
            <person name="Balatti P.A."/>
        </authorList>
    </citation>
    <scope>NUCLEOTIDE SEQUENCE [LARGE SCALE GENOMIC DNA]</scope>
    <source>
        <strain evidence="3">CIDEFI 213</strain>
    </source>
</reference>
<gene>
    <name evidence="2" type="ORF">DDE83_007779</name>
</gene>
<dbReference type="Proteomes" id="UP000249619">
    <property type="component" value="Unassembled WGS sequence"/>
</dbReference>
<keyword evidence="1" id="KW-0812">Transmembrane</keyword>
<proteinExistence type="predicted"/>